<comment type="function">
    <text evidence="10">Promotes RNA polymerase assembly. Latches the N- and C-terminal regions of the beta' subunit thereby facilitating its interaction with the beta and alpha subunits.</text>
</comment>
<evidence type="ECO:0000256" key="5">
    <source>
        <dbReference type="ARBA" id="ARBA00022679"/>
    </source>
</evidence>
<dbReference type="GO" id="GO:0006351">
    <property type="term" value="P:DNA-templated transcription"/>
    <property type="evidence" value="ECO:0007669"/>
    <property type="project" value="UniProtKB-UniRule"/>
</dbReference>
<comment type="similarity">
    <text evidence="1 10">Belongs to the RNA polymerase subunit omega family.</text>
</comment>
<evidence type="ECO:0000256" key="9">
    <source>
        <dbReference type="ARBA" id="ARBA00048552"/>
    </source>
</evidence>
<name>A0A1F4Q0W2_UNCSA</name>
<dbReference type="SMART" id="SM01409">
    <property type="entry name" value="RNA_pol_Rpb6"/>
    <property type="match status" value="1"/>
</dbReference>
<dbReference type="EC" id="2.7.7.6" evidence="2 10"/>
<dbReference type="Proteomes" id="UP000178724">
    <property type="component" value="Unassembled WGS sequence"/>
</dbReference>
<dbReference type="GO" id="GO:0000428">
    <property type="term" value="C:DNA-directed RNA polymerase complex"/>
    <property type="evidence" value="ECO:0007669"/>
    <property type="project" value="UniProtKB-KW"/>
</dbReference>
<dbReference type="GO" id="GO:0003677">
    <property type="term" value="F:DNA binding"/>
    <property type="evidence" value="ECO:0007669"/>
    <property type="project" value="UniProtKB-UniRule"/>
</dbReference>
<dbReference type="AlphaFoldDB" id="A0A1F4Q0W2"/>
<evidence type="ECO:0000256" key="3">
    <source>
        <dbReference type="ARBA" id="ARBA00013725"/>
    </source>
</evidence>
<comment type="catalytic activity">
    <reaction evidence="9 10">
        <text>RNA(n) + a ribonucleoside 5'-triphosphate = RNA(n+1) + diphosphate</text>
        <dbReference type="Rhea" id="RHEA:21248"/>
        <dbReference type="Rhea" id="RHEA-COMP:14527"/>
        <dbReference type="Rhea" id="RHEA-COMP:17342"/>
        <dbReference type="ChEBI" id="CHEBI:33019"/>
        <dbReference type="ChEBI" id="CHEBI:61557"/>
        <dbReference type="ChEBI" id="CHEBI:140395"/>
        <dbReference type="EC" id="2.7.7.6"/>
    </reaction>
</comment>
<dbReference type="InterPro" id="IPR006110">
    <property type="entry name" value="Pol_omega/Rpo6/RPB6"/>
</dbReference>
<accession>A0A1F4Q0W2</accession>
<proteinExistence type="inferred from homology"/>
<evidence type="ECO:0000256" key="10">
    <source>
        <dbReference type="HAMAP-Rule" id="MF_00366"/>
    </source>
</evidence>
<dbReference type="SUPFAM" id="SSF63562">
    <property type="entry name" value="RPB6/omega subunit-like"/>
    <property type="match status" value="1"/>
</dbReference>
<dbReference type="Pfam" id="PF01192">
    <property type="entry name" value="RNA_pol_Rpb6"/>
    <property type="match status" value="1"/>
</dbReference>
<dbReference type="InterPro" id="IPR036161">
    <property type="entry name" value="RPB6/omega-like_sf"/>
</dbReference>
<keyword evidence="4 10" id="KW-0240">DNA-directed RNA polymerase</keyword>
<evidence type="ECO:0000256" key="2">
    <source>
        <dbReference type="ARBA" id="ARBA00012418"/>
    </source>
</evidence>
<dbReference type="PANTHER" id="PTHR34476">
    <property type="entry name" value="DNA-DIRECTED RNA POLYMERASE SUBUNIT OMEGA"/>
    <property type="match status" value="1"/>
</dbReference>
<evidence type="ECO:0000256" key="7">
    <source>
        <dbReference type="ARBA" id="ARBA00023163"/>
    </source>
</evidence>
<evidence type="ECO:0000256" key="6">
    <source>
        <dbReference type="ARBA" id="ARBA00022695"/>
    </source>
</evidence>
<dbReference type="InterPro" id="IPR003716">
    <property type="entry name" value="DNA-dir_RNA_pol_omega"/>
</dbReference>
<comment type="caution">
    <text evidence="11">The sequence shown here is derived from an EMBL/GenBank/DDBJ whole genome shotgun (WGS) entry which is preliminary data.</text>
</comment>
<keyword evidence="6 10" id="KW-0548">Nucleotidyltransferase</keyword>
<reference evidence="11 12" key="1">
    <citation type="journal article" date="2016" name="Nat. Commun.">
        <title>Thousands of microbial genomes shed light on interconnected biogeochemical processes in an aquifer system.</title>
        <authorList>
            <person name="Anantharaman K."/>
            <person name="Brown C.T."/>
            <person name="Hug L.A."/>
            <person name="Sharon I."/>
            <person name="Castelle C.J."/>
            <person name="Probst A.J."/>
            <person name="Thomas B.C."/>
            <person name="Singh A."/>
            <person name="Wilkins M.J."/>
            <person name="Karaoz U."/>
            <person name="Brodie E.L."/>
            <person name="Williams K.H."/>
            <person name="Hubbard S.S."/>
            <person name="Banfield J.F."/>
        </authorList>
    </citation>
    <scope>NUCLEOTIDE SEQUENCE [LARGE SCALE GENOMIC DNA]</scope>
</reference>
<keyword evidence="5 10" id="KW-0808">Transferase</keyword>
<evidence type="ECO:0000313" key="12">
    <source>
        <dbReference type="Proteomes" id="UP000178724"/>
    </source>
</evidence>
<dbReference type="GO" id="GO:0003899">
    <property type="term" value="F:DNA-directed RNA polymerase activity"/>
    <property type="evidence" value="ECO:0007669"/>
    <property type="project" value="UniProtKB-UniRule"/>
</dbReference>
<comment type="subunit">
    <text evidence="10">The RNAP catalytic core consists of 2 alpha, 1 beta, 1 beta' and 1 omega subunit. When a sigma factor is associated with the core the holoenzyme is formed, which can initiate transcription.</text>
</comment>
<dbReference type="HAMAP" id="MF_00366">
    <property type="entry name" value="RNApol_bact_RpoZ"/>
    <property type="match status" value="1"/>
</dbReference>
<evidence type="ECO:0000256" key="4">
    <source>
        <dbReference type="ARBA" id="ARBA00022478"/>
    </source>
</evidence>
<dbReference type="EMBL" id="METM01000024">
    <property type="protein sequence ID" value="OGB89507.1"/>
    <property type="molecule type" value="Genomic_DNA"/>
</dbReference>
<keyword evidence="7 10" id="KW-0804">Transcription</keyword>
<organism evidence="11 12">
    <name type="scientific">candidate division WOR-1 bacterium RIFCSPHIGHO2_01_FULL_53_15</name>
    <dbReference type="NCBI Taxonomy" id="1802564"/>
    <lineage>
        <taxon>Bacteria</taxon>
        <taxon>Bacillati</taxon>
        <taxon>Saganbacteria</taxon>
    </lineage>
</organism>
<protein>
    <recommendedName>
        <fullName evidence="3 10">DNA-directed RNA polymerase subunit omega</fullName>
        <shortName evidence="10">RNAP omega subunit</shortName>
        <ecNumber evidence="2 10">2.7.7.6</ecNumber>
    </recommendedName>
    <alternativeName>
        <fullName evidence="10">RNA polymerase omega subunit</fullName>
    </alternativeName>
    <alternativeName>
        <fullName evidence="8 10">Transcriptase subunit omega</fullName>
    </alternativeName>
</protein>
<evidence type="ECO:0000256" key="8">
    <source>
        <dbReference type="ARBA" id="ARBA00029924"/>
    </source>
</evidence>
<gene>
    <name evidence="10" type="primary">rpoZ</name>
    <name evidence="11" type="ORF">A2625_01145</name>
</gene>
<dbReference type="NCBIfam" id="TIGR00690">
    <property type="entry name" value="rpoZ"/>
    <property type="match status" value="1"/>
</dbReference>
<evidence type="ECO:0000313" key="11">
    <source>
        <dbReference type="EMBL" id="OGB89507.1"/>
    </source>
</evidence>
<evidence type="ECO:0000256" key="1">
    <source>
        <dbReference type="ARBA" id="ARBA00006711"/>
    </source>
</evidence>
<dbReference type="PANTHER" id="PTHR34476:SF1">
    <property type="entry name" value="DNA-DIRECTED RNA POLYMERASE SUBUNIT OMEGA"/>
    <property type="match status" value="1"/>
</dbReference>
<dbReference type="Gene3D" id="3.90.940.10">
    <property type="match status" value="1"/>
</dbReference>
<sequence>MTELSIDNLLTKAKNKFLLVNAAAGRAKQVAEGSLPYVDNFDPTNPIITALREIAADKIRIKVLTGPAAKKAAQELIVAEEAAKGPSALERLAKGKEKKVALVKKKEKKKK</sequence>